<feature type="region of interest" description="Disordered" evidence="1">
    <location>
        <begin position="79"/>
        <end position="118"/>
    </location>
</feature>
<dbReference type="Proteomes" id="UP000612899">
    <property type="component" value="Unassembled WGS sequence"/>
</dbReference>
<sequence length="118" mass="12887">MKVGSKRMTELLGVHDYRSIDEASRHHYHVLPVNYHAGAQAKVIGVAVDHTEATSLQTPKHRTQVGRCANRGHIRPQQLCDLPPAGVPVTNGQHRQQSTAAHAKGFMPSANDQSEPAQ</sequence>
<evidence type="ECO:0000313" key="3">
    <source>
        <dbReference type="Proteomes" id="UP000612899"/>
    </source>
</evidence>
<keyword evidence="3" id="KW-1185">Reference proteome</keyword>
<dbReference type="EMBL" id="BONY01000007">
    <property type="protein sequence ID" value="GIH03488.1"/>
    <property type="molecule type" value="Genomic_DNA"/>
</dbReference>
<proteinExistence type="predicted"/>
<accession>A0A8J3Q552</accession>
<reference evidence="2" key="1">
    <citation type="submission" date="2021-01" db="EMBL/GenBank/DDBJ databases">
        <title>Whole genome shotgun sequence of Rhizocola hellebori NBRC 109834.</title>
        <authorList>
            <person name="Komaki H."/>
            <person name="Tamura T."/>
        </authorList>
    </citation>
    <scope>NUCLEOTIDE SEQUENCE</scope>
    <source>
        <strain evidence="2">NBRC 109834</strain>
    </source>
</reference>
<gene>
    <name evidence="2" type="ORF">Rhe02_15550</name>
</gene>
<comment type="caution">
    <text evidence="2">The sequence shown here is derived from an EMBL/GenBank/DDBJ whole genome shotgun (WGS) entry which is preliminary data.</text>
</comment>
<evidence type="ECO:0000313" key="2">
    <source>
        <dbReference type="EMBL" id="GIH03488.1"/>
    </source>
</evidence>
<protein>
    <submittedName>
        <fullName evidence="2">Uncharacterized protein</fullName>
    </submittedName>
</protein>
<feature type="compositionally biased region" description="Polar residues" evidence="1">
    <location>
        <begin position="90"/>
        <end position="100"/>
    </location>
</feature>
<evidence type="ECO:0000256" key="1">
    <source>
        <dbReference type="SAM" id="MobiDB-lite"/>
    </source>
</evidence>
<name>A0A8J3Q552_9ACTN</name>
<organism evidence="2 3">
    <name type="scientific">Rhizocola hellebori</name>
    <dbReference type="NCBI Taxonomy" id="1392758"/>
    <lineage>
        <taxon>Bacteria</taxon>
        <taxon>Bacillati</taxon>
        <taxon>Actinomycetota</taxon>
        <taxon>Actinomycetes</taxon>
        <taxon>Micromonosporales</taxon>
        <taxon>Micromonosporaceae</taxon>
        <taxon>Rhizocola</taxon>
    </lineage>
</organism>
<dbReference type="AlphaFoldDB" id="A0A8J3Q552"/>